<accession>A0ABV5Y7R4</accession>
<protein>
    <recommendedName>
        <fullName evidence="3">Glycosyl transferase family 2</fullName>
    </recommendedName>
</protein>
<dbReference type="EMBL" id="JBHLZP010000007">
    <property type="protein sequence ID" value="MFB9831070.1"/>
    <property type="molecule type" value="Genomic_DNA"/>
</dbReference>
<dbReference type="Proteomes" id="UP001589627">
    <property type="component" value="Unassembled WGS sequence"/>
</dbReference>
<name>A0ABV5Y7R4_9ACTN</name>
<dbReference type="Gene3D" id="3.90.550.10">
    <property type="entry name" value="Spore Coat Polysaccharide Biosynthesis Protein SpsA, Chain A"/>
    <property type="match status" value="1"/>
</dbReference>
<organism evidence="1 2">
    <name type="scientific">Actinoallomurus acaciae</name>
    <dbReference type="NCBI Taxonomy" id="502577"/>
    <lineage>
        <taxon>Bacteria</taxon>
        <taxon>Bacillati</taxon>
        <taxon>Actinomycetota</taxon>
        <taxon>Actinomycetes</taxon>
        <taxon>Streptosporangiales</taxon>
        <taxon>Thermomonosporaceae</taxon>
        <taxon>Actinoallomurus</taxon>
    </lineage>
</organism>
<dbReference type="RefSeq" id="WP_378194384.1">
    <property type="nucleotide sequence ID" value="NZ_JBHLZP010000007.1"/>
</dbReference>
<dbReference type="SUPFAM" id="SSF53448">
    <property type="entry name" value="Nucleotide-diphospho-sugar transferases"/>
    <property type="match status" value="1"/>
</dbReference>
<dbReference type="InterPro" id="IPR029044">
    <property type="entry name" value="Nucleotide-diphossugar_trans"/>
</dbReference>
<evidence type="ECO:0000313" key="1">
    <source>
        <dbReference type="EMBL" id="MFB9831070.1"/>
    </source>
</evidence>
<sequence>MHGPHRRDRVAIVNEVARRDVGAARAAGVRELIRRGTTWVATTDPDMLVPAGWLTAQLRFAAQRRDVMVGSVSVTDWIGHPP</sequence>
<gene>
    <name evidence="1" type="ORF">ACFFNX_02570</name>
</gene>
<comment type="caution">
    <text evidence="1">The sequence shown here is derived from an EMBL/GenBank/DDBJ whole genome shotgun (WGS) entry which is preliminary data.</text>
</comment>
<keyword evidence="2" id="KW-1185">Reference proteome</keyword>
<evidence type="ECO:0008006" key="3">
    <source>
        <dbReference type="Google" id="ProtNLM"/>
    </source>
</evidence>
<proteinExistence type="predicted"/>
<reference evidence="1 2" key="1">
    <citation type="submission" date="2024-09" db="EMBL/GenBank/DDBJ databases">
        <authorList>
            <person name="Sun Q."/>
            <person name="Mori K."/>
        </authorList>
    </citation>
    <scope>NUCLEOTIDE SEQUENCE [LARGE SCALE GENOMIC DNA]</scope>
    <source>
        <strain evidence="1 2">TBRC 0563</strain>
    </source>
</reference>
<evidence type="ECO:0000313" key="2">
    <source>
        <dbReference type="Proteomes" id="UP001589627"/>
    </source>
</evidence>